<dbReference type="Gene3D" id="3.30.420.130">
    <property type="entry name" value="Dinitrogenase iron-molybdenum cofactor biosynthesis domain"/>
    <property type="match status" value="1"/>
</dbReference>
<organism evidence="2 3">
    <name type="scientific">Ruminiclostridium cellobioparum subsp. termitidis CT1112</name>
    <dbReference type="NCBI Taxonomy" id="1195236"/>
    <lineage>
        <taxon>Bacteria</taxon>
        <taxon>Bacillati</taxon>
        <taxon>Bacillota</taxon>
        <taxon>Clostridia</taxon>
        <taxon>Eubacteriales</taxon>
        <taxon>Oscillospiraceae</taxon>
        <taxon>Ruminiclostridium</taxon>
    </lineage>
</organism>
<sequence length="118" mass="12880">MSYRIAVASSDGKVVNQHFGHSRQFIIFEISDGGEWDFKEIRNTVPPCSSSQHSEPALEQVIRDLSDCSVVVVSQIGYGAEQALGNAGIRAYVIPDLIYTALNKVIASLIHSKDTVSK</sequence>
<accession>S0FRK0</accession>
<dbReference type="InterPro" id="IPR003731">
    <property type="entry name" value="Di-Nase_FeMo-co_biosynth"/>
</dbReference>
<reference evidence="2 3" key="1">
    <citation type="journal article" date="2013" name="Genome Announc.">
        <title>Draft Genome Sequence of the Cellulolytic, Mesophilic, Anaerobic Bacterium Clostridium termitidis Strain CT1112 (DSM 5398).</title>
        <authorList>
            <person name="Lal S."/>
            <person name="Ramachandran U."/>
            <person name="Zhang X."/>
            <person name="Munir R."/>
            <person name="Sparling R."/>
            <person name="Levin D.B."/>
        </authorList>
    </citation>
    <scope>NUCLEOTIDE SEQUENCE [LARGE SCALE GENOMIC DNA]</scope>
    <source>
        <strain evidence="2 3">CT1112</strain>
    </source>
</reference>
<dbReference type="Pfam" id="PF02579">
    <property type="entry name" value="Nitro_FeMo-Co"/>
    <property type="match status" value="1"/>
</dbReference>
<protein>
    <recommendedName>
        <fullName evidence="1">Dinitrogenase iron-molybdenum cofactor biosynthesis domain-containing protein</fullName>
    </recommendedName>
</protein>
<dbReference type="AlphaFoldDB" id="S0FRK0"/>
<feature type="domain" description="Dinitrogenase iron-molybdenum cofactor biosynthesis" evidence="1">
    <location>
        <begin position="11"/>
        <end position="106"/>
    </location>
</feature>
<comment type="caution">
    <text evidence="2">The sequence shown here is derived from an EMBL/GenBank/DDBJ whole genome shotgun (WGS) entry which is preliminary data.</text>
</comment>
<name>S0FRK0_RUMCE</name>
<dbReference type="SUPFAM" id="SSF53146">
    <property type="entry name" value="Nitrogenase accessory factor-like"/>
    <property type="match status" value="1"/>
</dbReference>
<dbReference type="PANTHER" id="PTHR33937">
    <property type="entry name" value="IRON-MOLYBDENUM PROTEIN-RELATED-RELATED"/>
    <property type="match status" value="1"/>
</dbReference>
<evidence type="ECO:0000313" key="3">
    <source>
        <dbReference type="Proteomes" id="UP000014155"/>
    </source>
</evidence>
<evidence type="ECO:0000259" key="1">
    <source>
        <dbReference type="Pfam" id="PF02579"/>
    </source>
</evidence>
<dbReference type="Proteomes" id="UP000014155">
    <property type="component" value="Unassembled WGS sequence"/>
</dbReference>
<dbReference type="PATRIC" id="fig|1195236.3.peg.3367"/>
<dbReference type="PANTHER" id="PTHR33937:SF2">
    <property type="entry name" value="DINITROGENASE IRON-MOLYBDENUM COFACTOR BIOSYNTHESIS DOMAIN-CONTAINING PROTEIN"/>
    <property type="match status" value="1"/>
</dbReference>
<dbReference type="STRING" id="1195236.CTER_3141"/>
<dbReference type="EMBL" id="AORV01000043">
    <property type="protein sequence ID" value="EMS71128.1"/>
    <property type="molecule type" value="Genomic_DNA"/>
</dbReference>
<evidence type="ECO:0000313" key="2">
    <source>
        <dbReference type="EMBL" id="EMS71128.1"/>
    </source>
</evidence>
<dbReference type="InterPro" id="IPR036105">
    <property type="entry name" value="DiNase_FeMo-co_biosyn_sf"/>
</dbReference>
<dbReference type="RefSeq" id="WP_004627161.1">
    <property type="nucleotide sequence ID" value="NZ_AORV01000043.1"/>
</dbReference>
<gene>
    <name evidence="2" type="ORF">CTER_3141</name>
</gene>
<dbReference type="eggNOG" id="COG1433">
    <property type="taxonomic scope" value="Bacteria"/>
</dbReference>
<keyword evidence="3" id="KW-1185">Reference proteome</keyword>
<dbReference type="InterPro" id="IPR051840">
    <property type="entry name" value="NifX/NifY_domain"/>
</dbReference>
<proteinExistence type="predicted"/>